<feature type="compositionally biased region" description="Basic residues" evidence="1">
    <location>
        <begin position="58"/>
        <end position="75"/>
    </location>
</feature>
<reference evidence="2 3" key="1">
    <citation type="submission" date="2019-11" db="EMBL/GenBank/DDBJ databases">
        <title>Whole genome sequence of Oryza granulata.</title>
        <authorList>
            <person name="Li W."/>
        </authorList>
    </citation>
    <scope>NUCLEOTIDE SEQUENCE [LARGE SCALE GENOMIC DNA]</scope>
    <source>
        <strain evidence="3">cv. Menghai</strain>
        <tissue evidence="2">Leaf</tissue>
    </source>
</reference>
<proteinExistence type="predicted"/>
<dbReference type="EMBL" id="SPHZ02000002">
    <property type="protein sequence ID" value="KAF0929479.1"/>
    <property type="molecule type" value="Genomic_DNA"/>
</dbReference>
<name>A0A6G1EY19_9ORYZ</name>
<accession>A0A6G1EY19</accession>
<dbReference type="Proteomes" id="UP000479710">
    <property type="component" value="Unassembled WGS sequence"/>
</dbReference>
<comment type="caution">
    <text evidence="2">The sequence shown here is derived from an EMBL/GenBank/DDBJ whole genome shotgun (WGS) entry which is preliminary data.</text>
</comment>
<gene>
    <name evidence="2" type="ORF">E2562_021579</name>
</gene>
<evidence type="ECO:0000313" key="3">
    <source>
        <dbReference type="Proteomes" id="UP000479710"/>
    </source>
</evidence>
<protein>
    <submittedName>
        <fullName evidence="2">Uncharacterized protein</fullName>
    </submittedName>
</protein>
<keyword evidence="3" id="KW-1185">Reference proteome</keyword>
<feature type="region of interest" description="Disordered" evidence="1">
    <location>
        <begin position="55"/>
        <end position="75"/>
    </location>
</feature>
<sequence>MRAFTAAHIPQPWASAPTPHLSASSRQCRCRRRPNTPTMPTSAFLDPLLTFLDLLPPRRGRRPRPAPRRARQGAA</sequence>
<feature type="region of interest" description="Disordered" evidence="1">
    <location>
        <begin position="1"/>
        <end position="43"/>
    </location>
</feature>
<organism evidence="2 3">
    <name type="scientific">Oryza meyeriana var. granulata</name>
    <dbReference type="NCBI Taxonomy" id="110450"/>
    <lineage>
        <taxon>Eukaryota</taxon>
        <taxon>Viridiplantae</taxon>
        <taxon>Streptophyta</taxon>
        <taxon>Embryophyta</taxon>
        <taxon>Tracheophyta</taxon>
        <taxon>Spermatophyta</taxon>
        <taxon>Magnoliopsida</taxon>
        <taxon>Liliopsida</taxon>
        <taxon>Poales</taxon>
        <taxon>Poaceae</taxon>
        <taxon>BOP clade</taxon>
        <taxon>Oryzoideae</taxon>
        <taxon>Oryzeae</taxon>
        <taxon>Oryzinae</taxon>
        <taxon>Oryza</taxon>
        <taxon>Oryza meyeriana</taxon>
    </lineage>
</organism>
<evidence type="ECO:0000256" key="1">
    <source>
        <dbReference type="SAM" id="MobiDB-lite"/>
    </source>
</evidence>
<dbReference type="AlphaFoldDB" id="A0A6G1EY19"/>
<evidence type="ECO:0000313" key="2">
    <source>
        <dbReference type="EMBL" id="KAF0929479.1"/>
    </source>
</evidence>